<gene>
    <name evidence="2" type="ORF">MESS2_1380009</name>
</gene>
<keyword evidence="3" id="KW-1185">Reference proteome</keyword>
<feature type="chain" id="PRO_5004066111" evidence="1">
    <location>
        <begin position="27"/>
        <end position="137"/>
    </location>
</feature>
<protein>
    <submittedName>
        <fullName evidence="2">Uncharacterized protein</fullName>
    </submittedName>
</protein>
<evidence type="ECO:0000313" key="3">
    <source>
        <dbReference type="Proteomes" id="UP000012062"/>
    </source>
</evidence>
<dbReference type="OrthoDB" id="9810720at2"/>
<organism evidence="2 3">
    <name type="scientific">Mesorhizobium metallidurans STM 2683</name>
    <dbReference type="NCBI Taxonomy" id="1297569"/>
    <lineage>
        <taxon>Bacteria</taxon>
        <taxon>Pseudomonadati</taxon>
        <taxon>Pseudomonadota</taxon>
        <taxon>Alphaproteobacteria</taxon>
        <taxon>Hyphomicrobiales</taxon>
        <taxon>Phyllobacteriaceae</taxon>
        <taxon>Mesorhizobium</taxon>
    </lineage>
</organism>
<dbReference type="STRING" id="1297569.MESS2_1380009"/>
<proteinExistence type="predicted"/>
<feature type="signal peptide" evidence="1">
    <location>
        <begin position="1"/>
        <end position="26"/>
    </location>
</feature>
<keyword evidence="1" id="KW-0732">Signal</keyword>
<dbReference type="EMBL" id="CAUM01000044">
    <property type="protein sequence ID" value="CCV04789.1"/>
    <property type="molecule type" value="Genomic_DNA"/>
</dbReference>
<reference evidence="2 3" key="1">
    <citation type="submission" date="2013-02" db="EMBL/GenBank/DDBJ databases">
        <authorList>
            <person name="Genoscope - CEA"/>
        </authorList>
    </citation>
    <scope>NUCLEOTIDE SEQUENCE [LARGE SCALE GENOMIC DNA]</scope>
    <source>
        <strain evidence="2 3">STM 2683</strain>
    </source>
</reference>
<comment type="caution">
    <text evidence="2">The sequence shown here is derived from an EMBL/GenBank/DDBJ whole genome shotgun (WGS) entry which is preliminary data.</text>
</comment>
<evidence type="ECO:0000313" key="2">
    <source>
        <dbReference type="EMBL" id="CCV04789.1"/>
    </source>
</evidence>
<accession>M5EJA5</accession>
<dbReference type="Proteomes" id="UP000012062">
    <property type="component" value="Unassembled WGS sequence"/>
</dbReference>
<dbReference type="RefSeq" id="WP_008873757.1">
    <property type="nucleotide sequence ID" value="NZ_CAUM01000044.1"/>
</dbReference>
<name>M5EJA5_9HYPH</name>
<dbReference type="AlphaFoldDB" id="M5EJA5"/>
<evidence type="ECO:0000256" key="1">
    <source>
        <dbReference type="SAM" id="SignalP"/>
    </source>
</evidence>
<sequence>MRSFKTLRTATLTALFVAVPFAGAYAASTFSGPSVTALIDQVQGVEKGITDAMQVNKIKPAEAHRLHMRAAHISQVAERTAAAGHGRIPATQYQQLLHQLDDLSQTLRVDTGSAFLMGNGGDGGYYPNGYGPNHPNG</sequence>